<reference evidence="1 2" key="1">
    <citation type="submission" date="2021-03" db="EMBL/GenBank/DDBJ databases">
        <title>Antimicrobial resistance genes in bacteria isolated from Japanese honey, and their potential for conferring macrolide and lincosamide resistance in the American foulbrood pathogen Paenibacillus larvae.</title>
        <authorList>
            <person name="Okamoto M."/>
            <person name="Kumagai M."/>
            <person name="Kanamori H."/>
            <person name="Takamatsu D."/>
        </authorList>
    </citation>
    <scope>NUCLEOTIDE SEQUENCE [LARGE SCALE GENOMIC DNA]</scope>
    <source>
        <strain evidence="1 2">J42TS3</strain>
    </source>
</reference>
<evidence type="ECO:0000313" key="1">
    <source>
        <dbReference type="EMBL" id="GIP53357.1"/>
    </source>
</evidence>
<sequence>MKKLTFFLSILILIAIAVFVGINLSPKDVHINAQGLKYRLGNDNTESEKAVNVNIEGKLHTSITGKRSFKGTINIEGENIPVPVEQRQLNMPISQDGWGVISYPYFEYKKASDGSPGAVNNTHIYQYGSLFINSDFSKVTILVSDQKESDGTGASSWSAEDGQMITVPASSRSEAIRLSNELMRDFLKGFELK</sequence>
<evidence type="ECO:0000313" key="2">
    <source>
        <dbReference type="Proteomes" id="UP000679992"/>
    </source>
</evidence>
<comment type="caution">
    <text evidence="1">The sequence shown here is derived from an EMBL/GenBank/DDBJ whole genome shotgun (WGS) entry which is preliminary data.</text>
</comment>
<protein>
    <submittedName>
        <fullName evidence="1">Uncharacterized protein</fullName>
    </submittedName>
</protein>
<proteinExistence type="predicted"/>
<dbReference type="EMBL" id="BOSL01000006">
    <property type="protein sequence ID" value="GIP53357.1"/>
    <property type="molecule type" value="Genomic_DNA"/>
</dbReference>
<dbReference type="Proteomes" id="UP000679992">
    <property type="component" value="Unassembled WGS sequence"/>
</dbReference>
<organism evidence="1 2">
    <name type="scientific">Paenibacillus vini</name>
    <dbReference type="NCBI Taxonomy" id="1476024"/>
    <lineage>
        <taxon>Bacteria</taxon>
        <taxon>Bacillati</taxon>
        <taxon>Bacillota</taxon>
        <taxon>Bacilli</taxon>
        <taxon>Bacillales</taxon>
        <taxon>Paenibacillaceae</taxon>
        <taxon>Paenibacillus</taxon>
    </lineage>
</organism>
<gene>
    <name evidence="1" type="ORF">J42TS3_23920</name>
</gene>
<name>A0ABQ4MBJ1_9BACL</name>
<dbReference type="RefSeq" id="WP_213654934.1">
    <property type="nucleotide sequence ID" value="NZ_BOSL01000006.1"/>
</dbReference>
<keyword evidence="2" id="KW-1185">Reference proteome</keyword>
<accession>A0ABQ4MBJ1</accession>